<dbReference type="EMBL" id="BSRI01000001">
    <property type="protein sequence ID" value="GLV53454.1"/>
    <property type="molecule type" value="Genomic_DNA"/>
</dbReference>
<feature type="transmembrane region" description="Helical" evidence="7">
    <location>
        <begin position="89"/>
        <end position="110"/>
    </location>
</feature>
<name>A0ABQ6FHF2_9CHLR</name>
<keyword evidence="5 7" id="KW-1133">Transmembrane helix</keyword>
<protein>
    <submittedName>
        <fullName evidence="9">MFS transporter</fullName>
    </submittedName>
</protein>
<dbReference type="InterPro" id="IPR036259">
    <property type="entry name" value="MFS_trans_sf"/>
</dbReference>
<evidence type="ECO:0000259" key="8">
    <source>
        <dbReference type="PROSITE" id="PS50850"/>
    </source>
</evidence>
<dbReference type="Proteomes" id="UP001344906">
    <property type="component" value="Unassembled WGS sequence"/>
</dbReference>
<dbReference type="PROSITE" id="PS50850">
    <property type="entry name" value="MFS"/>
    <property type="match status" value="1"/>
</dbReference>
<evidence type="ECO:0000256" key="6">
    <source>
        <dbReference type="ARBA" id="ARBA00023136"/>
    </source>
</evidence>
<keyword evidence="6 7" id="KW-0472">Membrane</keyword>
<gene>
    <name evidence="9" type="ORF">KDH_03080</name>
</gene>
<feature type="transmembrane region" description="Helical" evidence="7">
    <location>
        <begin position="32"/>
        <end position="52"/>
    </location>
</feature>
<keyword evidence="10" id="KW-1185">Reference proteome</keyword>
<evidence type="ECO:0000256" key="3">
    <source>
        <dbReference type="ARBA" id="ARBA00022475"/>
    </source>
</evidence>
<feature type="transmembrane region" description="Helical" evidence="7">
    <location>
        <begin position="59"/>
        <end position="77"/>
    </location>
</feature>
<dbReference type="InterPro" id="IPR010290">
    <property type="entry name" value="TM_effector"/>
</dbReference>
<comment type="caution">
    <text evidence="9">The sequence shown here is derived from an EMBL/GenBank/DDBJ whole genome shotgun (WGS) entry which is preliminary data.</text>
</comment>
<dbReference type="PANTHER" id="PTHR23513:SF6">
    <property type="entry name" value="MAJOR FACILITATOR SUPERFAMILY ASSOCIATED DOMAIN-CONTAINING PROTEIN"/>
    <property type="match status" value="1"/>
</dbReference>
<evidence type="ECO:0000256" key="5">
    <source>
        <dbReference type="ARBA" id="ARBA00022989"/>
    </source>
</evidence>
<accession>A0ABQ6FHF2</accession>
<feature type="transmembrane region" description="Helical" evidence="7">
    <location>
        <begin position="366"/>
        <end position="387"/>
    </location>
</feature>
<evidence type="ECO:0000256" key="1">
    <source>
        <dbReference type="ARBA" id="ARBA00004651"/>
    </source>
</evidence>
<evidence type="ECO:0000256" key="7">
    <source>
        <dbReference type="SAM" id="Phobius"/>
    </source>
</evidence>
<organism evidence="9 10">
    <name type="scientific">Dictyobacter halimunensis</name>
    <dbReference type="NCBI Taxonomy" id="3026934"/>
    <lineage>
        <taxon>Bacteria</taxon>
        <taxon>Bacillati</taxon>
        <taxon>Chloroflexota</taxon>
        <taxon>Ktedonobacteria</taxon>
        <taxon>Ktedonobacterales</taxon>
        <taxon>Dictyobacteraceae</taxon>
        <taxon>Dictyobacter</taxon>
    </lineage>
</organism>
<keyword evidence="3" id="KW-1003">Cell membrane</keyword>
<evidence type="ECO:0000256" key="2">
    <source>
        <dbReference type="ARBA" id="ARBA00022448"/>
    </source>
</evidence>
<feature type="domain" description="Major facilitator superfamily (MFS) profile" evidence="8">
    <location>
        <begin position="183"/>
        <end position="430"/>
    </location>
</feature>
<evidence type="ECO:0000313" key="9">
    <source>
        <dbReference type="EMBL" id="GLV53454.1"/>
    </source>
</evidence>
<dbReference type="Gene3D" id="1.20.1250.20">
    <property type="entry name" value="MFS general substrate transporter like domains"/>
    <property type="match status" value="1"/>
</dbReference>
<reference evidence="9 10" key="1">
    <citation type="submission" date="2023-02" db="EMBL/GenBank/DDBJ databases">
        <title>Dictyobacter halimunensis sp. nov., a new member of the class Ktedonobacteria from forest soil in a geothermal area.</title>
        <authorList>
            <person name="Rachmania M.K."/>
            <person name="Ningsih F."/>
            <person name="Sakai Y."/>
            <person name="Yabe S."/>
            <person name="Yokota A."/>
            <person name="Sjamsuridzal W."/>
        </authorList>
    </citation>
    <scope>NUCLEOTIDE SEQUENCE [LARGE SCALE GENOMIC DNA]</scope>
    <source>
        <strain evidence="9 10">S3.2.2.5</strain>
    </source>
</reference>
<evidence type="ECO:0000256" key="4">
    <source>
        <dbReference type="ARBA" id="ARBA00022692"/>
    </source>
</evidence>
<feature type="transmembrane region" description="Helical" evidence="7">
    <location>
        <begin position="393"/>
        <end position="413"/>
    </location>
</feature>
<dbReference type="Pfam" id="PF05977">
    <property type="entry name" value="MFS_3"/>
    <property type="match status" value="1"/>
</dbReference>
<dbReference type="PANTHER" id="PTHR23513">
    <property type="entry name" value="INTEGRAL MEMBRANE EFFLUX PROTEIN-RELATED"/>
    <property type="match status" value="1"/>
</dbReference>
<dbReference type="SUPFAM" id="SSF103473">
    <property type="entry name" value="MFS general substrate transporter"/>
    <property type="match status" value="1"/>
</dbReference>
<evidence type="ECO:0000313" key="10">
    <source>
        <dbReference type="Proteomes" id="UP001344906"/>
    </source>
</evidence>
<sequence length="430" mass="46303">MVQGATHPRHGTRTEALWHHADFMKLWIGETVSLLGSEVTTLALPLTAILLLKATPFQMGILNAATFAPFLVIPLFAGLLVDHTSRRRLLIIANLGRAALLGLIPLLALLGQLRIEYLFLITLSTGVLGVFFKLAYEAYLPRLISSEQLLDGNSKLSLSGSFSELAGPGLAGALVQLITAPLAILVDAASFLFSGLTLLFIRQPEPISLPAKGSLRIFHRIGEGLRLTGKDRYLRAFAGEAGTHNLFWQMMQVILILYAIRQLHFSSLLIGFIFAIGSTGALLSALFTQRLSAKLGVGRTMIGAQLISDLATLLIPLTALIGNTIGSVTCILLAFFFRGIGNTICNVQVSSVRQIMIPDHLRGRINAVYSLLVSGAVALGALLGGVLGEQLGMPQTLLIGAIGILLSWLWLLLSPLSHLKRLSDIESMHE</sequence>
<feature type="transmembrane region" description="Helical" evidence="7">
    <location>
        <begin position="266"/>
        <end position="288"/>
    </location>
</feature>
<feature type="transmembrane region" description="Helical" evidence="7">
    <location>
        <begin position="178"/>
        <end position="201"/>
    </location>
</feature>
<dbReference type="CDD" id="cd06173">
    <property type="entry name" value="MFS_MefA_like"/>
    <property type="match status" value="1"/>
</dbReference>
<feature type="transmembrane region" description="Helical" evidence="7">
    <location>
        <begin position="117"/>
        <end position="136"/>
    </location>
</feature>
<keyword evidence="4 7" id="KW-0812">Transmembrane</keyword>
<proteinExistence type="predicted"/>
<keyword evidence="2" id="KW-0813">Transport</keyword>
<feature type="transmembrane region" description="Helical" evidence="7">
    <location>
        <begin position="325"/>
        <end position="345"/>
    </location>
</feature>
<dbReference type="InterPro" id="IPR020846">
    <property type="entry name" value="MFS_dom"/>
</dbReference>
<comment type="subcellular location">
    <subcellularLocation>
        <location evidence="1">Cell membrane</location>
        <topology evidence="1">Multi-pass membrane protein</topology>
    </subcellularLocation>
</comment>
<dbReference type="RefSeq" id="WP_338247090.1">
    <property type="nucleotide sequence ID" value="NZ_BSRI01000001.1"/>
</dbReference>